<evidence type="ECO:0000313" key="2">
    <source>
        <dbReference type="Proteomes" id="UP000242715"/>
    </source>
</evidence>
<reference evidence="2" key="1">
    <citation type="journal article" date="2017" name="Front. Plant Sci.">
        <title>Climate Clever Clovers: New Paradigm to Reduce the Environmental Footprint of Ruminants by Breeding Low Methanogenic Forages Utilizing Haplotype Variation.</title>
        <authorList>
            <person name="Kaur P."/>
            <person name="Appels R."/>
            <person name="Bayer P.E."/>
            <person name="Keeble-Gagnere G."/>
            <person name="Wang J."/>
            <person name="Hirakawa H."/>
            <person name="Shirasawa K."/>
            <person name="Vercoe P."/>
            <person name="Stefanova K."/>
            <person name="Durmic Z."/>
            <person name="Nichols P."/>
            <person name="Revell C."/>
            <person name="Isobe S.N."/>
            <person name="Edwards D."/>
            <person name="Erskine W."/>
        </authorList>
    </citation>
    <scope>NUCLEOTIDE SEQUENCE [LARGE SCALE GENOMIC DNA]</scope>
    <source>
        <strain evidence="2">cv. Daliak</strain>
    </source>
</reference>
<organism evidence="1 2">
    <name type="scientific">Trifolium subterraneum</name>
    <name type="common">Subterranean clover</name>
    <dbReference type="NCBI Taxonomy" id="3900"/>
    <lineage>
        <taxon>Eukaryota</taxon>
        <taxon>Viridiplantae</taxon>
        <taxon>Streptophyta</taxon>
        <taxon>Embryophyta</taxon>
        <taxon>Tracheophyta</taxon>
        <taxon>Spermatophyta</taxon>
        <taxon>Magnoliopsida</taxon>
        <taxon>eudicotyledons</taxon>
        <taxon>Gunneridae</taxon>
        <taxon>Pentapetalae</taxon>
        <taxon>rosids</taxon>
        <taxon>fabids</taxon>
        <taxon>Fabales</taxon>
        <taxon>Fabaceae</taxon>
        <taxon>Papilionoideae</taxon>
        <taxon>50 kb inversion clade</taxon>
        <taxon>NPAAA clade</taxon>
        <taxon>Hologalegina</taxon>
        <taxon>IRL clade</taxon>
        <taxon>Trifolieae</taxon>
        <taxon>Trifolium</taxon>
    </lineage>
</organism>
<keyword evidence="2" id="KW-1185">Reference proteome</keyword>
<evidence type="ECO:0000313" key="1">
    <source>
        <dbReference type="EMBL" id="GAU18299.1"/>
    </source>
</evidence>
<dbReference type="Proteomes" id="UP000242715">
    <property type="component" value="Unassembled WGS sequence"/>
</dbReference>
<gene>
    <name evidence="1" type="ORF">TSUD_201870</name>
</gene>
<sequence length="61" mass="6852">MDLLRRSIFGHATKDPLLVAQPPAYAILTTTCMTQICINKIPLWLIYSSEESCHYSILVGN</sequence>
<proteinExistence type="predicted"/>
<accession>A0A2Z6LKI2</accession>
<dbReference type="EMBL" id="DF973182">
    <property type="protein sequence ID" value="GAU18299.1"/>
    <property type="molecule type" value="Genomic_DNA"/>
</dbReference>
<dbReference type="AlphaFoldDB" id="A0A2Z6LKI2"/>
<protein>
    <submittedName>
        <fullName evidence="1">Uncharacterized protein</fullName>
    </submittedName>
</protein>
<name>A0A2Z6LKI2_TRISU</name>